<proteinExistence type="predicted"/>
<gene>
    <name evidence="2" type="ORF">C8N26_0600</name>
</gene>
<evidence type="ECO:0000313" key="2">
    <source>
        <dbReference type="EMBL" id="RKF05197.1"/>
    </source>
</evidence>
<evidence type="ECO:0000256" key="1">
    <source>
        <dbReference type="SAM" id="Phobius"/>
    </source>
</evidence>
<name>A0A420E5R1_9FLAO</name>
<keyword evidence="1" id="KW-1133">Transmembrane helix</keyword>
<keyword evidence="1" id="KW-0472">Membrane</keyword>
<organism evidence="2 3">
    <name type="scientific">Tenacibaculum lutimaris</name>
    <dbReference type="NCBI Taxonomy" id="285258"/>
    <lineage>
        <taxon>Bacteria</taxon>
        <taxon>Pseudomonadati</taxon>
        <taxon>Bacteroidota</taxon>
        <taxon>Flavobacteriia</taxon>
        <taxon>Flavobacteriales</taxon>
        <taxon>Flavobacteriaceae</taxon>
        <taxon>Tenacibaculum</taxon>
    </lineage>
</organism>
<dbReference type="RefSeq" id="WP_120185937.1">
    <property type="nucleotide sequence ID" value="NZ_RAQM01000006.1"/>
</dbReference>
<dbReference type="Proteomes" id="UP000285780">
    <property type="component" value="Unassembled WGS sequence"/>
</dbReference>
<feature type="transmembrane region" description="Helical" evidence="1">
    <location>
        <begin position="37"/>
        <end position="57"/>
    </location>
</feature>
<protein>
    <submittedName>
        <fullName evidence="2">Uncharacterized protein</fullName>
    </submittedName>
</protein>
<comment type="caution">
    <text evidence="2">The sequence shown here is derived from an EMBL/GenBank/DDBJ whole genome shotgun (WGS) entry which is preliminary data.</text>
</comment>
<sequence length="90" mass="10417">MKLIIKRTPIFLLSLIFIPLSIFGSIYYTFIENKGGMALAGTLFIGVLIFNLIILFIEQSLIKKDFNHIKVWITEIIVILLTILYFYLFG</sequence>
<dbReference type="EMBL" id="RAQM01000006">
    <property type="protein sequence ID" value="RKF05197.1"/>
    <property type="molecule type" value="Genomic_DNA"/>
</dbReference>
<feature type="transmembrane region" description="Helical" evidence="1">
    <location>
        <begin position="69"/>
        <end position="88"/>
    </location>
</feature>
<keyword evidence="3" id="KW-1185">Reference proteome</keyword>
<dbReference type="AlphaFoldDB" id="A0A420E5R1"/>
<feature type="transmembrane region" description="Helical" evidence="1">
    <location>
        <begin position="12"/>
        <end position="31"/>
    </location>
</feature>
<accession>A0A420E5R1</accession>
<evidence type="ECO:0000313" key="3">
    <source>
        <dbReference type="Proteomes" id="UP000285780"/>
    </source>
</evidence>
<keyword evidence="1" id="KW-0812">Transmembrane</keyword>
<reference evidence="2 3" key="1">
    <citation type="submission" date="2018-09" db="EMBL/GenBank/DDBJ databases">
        <title>Genomic Encyclopedia of Archaeal and Bacterial Type Strains, Phase II (KMG-II): from individual species to whole genera.</title>
        <authorList>
            <person name="Goeker M."/>
        </authorList>
    </citation>
    <scope>NUCLEOTIDE SEQUENCE [LARGE SCALE GENOMIC DNA]</scope>
    <source>
        <strain evidence="2 3">DSM 16505</strain>
    </source>
</reference>